<dbReference type="EMBL" id="JBHSBV010000008">
    <property type="protein sequence ID" value="MFC4203106.1"/>
    <property type="molecule type" value="Genomic_DNA"/>
</dbReference>
<reference evidence="2" key="1">
    <citation type="journal article" date="2019" name="Int. J. Syst. Evol. Microbiol.">
        <title>The Global Catalogue of Microorganisms (GCM) 10K type strain sequencing project: providing services to taxonomists for standard genome sequencing and annotation.</title>
        <authorList>
            <consortium name="The Broad Institute Genomics Platform"/>
            <consortium name="The Broad Institute Genome Sequencing Center for Infectious Disease"/>
            <person name="Wu L."/>
            <person name="Ma J."/>
        </authorList>
    </citation>
    <scope>NUCLEOTIDE SEQUENCE [LARGE SCALE GENOMIC DNA]</scope>
    <source>
        <strain evidence="2">LMG 24813</strain>
    </source>
</reference>
<comment type="caution">
    <text evidence="1">The sequence shown here is derived from an EMBL/GenBank/DDBJ whole genome shotgun (WGS) entry which is preliminary data.</text>
</comment>
<evidence type="ECO:0000313" key="2">
    <source>
        <dbReference type="Proteomes" id="UP001595848"/>
    </source>
</evidence>
<keyword evidence="2" id="KW-1185">Reference proteome</keyword>
<sequence>MNNKTINKSTTQRTTKETTHAQWMIELKASLDNQRNSKKSVLDINCVYILALKKLGFTWDGVADEVNRILDLKGDQITNGRMLSLASKKWREDGEIEQKVDKIVQELLNTEQRNVDPNDKEHKPIQEQKNVVPDTYNSIEEFTADVMKSPDQRFHNKDRIAQAFNSSKGKPKKEMLNALRDIVLKSMGNV</sequence>
<organism evidence="1 2">
    <name type="scientific">Candidimonas humi</name>
    <dbReference type="NCBI Taxonomy" id="683355"/>
    <lineage>
        <taxon>Bacteria</taxon>
        <taxon>Pseudomonadati</taxon>
        <taxon>Pseudomonadota</taxon>
        <taxon>Betaproteobacteria</taxon>
        <taxon>Burkholderiales</taxon>
        <taxon>Alcaligenaceae</taxon>
        <taxon>Candidimonas</taxon>
    </lineage>
</organism>
<protein>
    <submittedName>
        <fullName evidence="1">Uncharacterized protein</fullName>
    </submittedName>
</protein>
<accession>A0ABV8P3E2</accession>
<dbReference type="RefSeq" id="WP_217966693.1">
    <property type="nucleotide sequence ID" value="NZ_JAHTBN010000018.1"/>
</dbReference>
<gene>
    <name evidence="1" type="ORF">ACFOY1_19325</name>
</gene>
<name>A0ABV8P3E2_9BURK</name>
<dbReference type="Proteomes" id="UP001595848">
    <property type="component" value="Unassembled WGS sequence"/>
</dbReference>
<proteinExistence type="predicted"/>
<evidence type="ECO:0000313" key="1">
    <source>
        <dbReference type="EMBL" id="MFC4203106.1"/>
    </source>
</evidence>